<evidence type="ECO:0000313" key="2">
    <source>
        <dbReference type="EMBL" id="MDT0683270.1"/>
    </source>
</evidence>
<dbReference type="SUPFAM" id="SSF46785">
    <property type="entry name" value="Winged helix' DNA-binding domain"/>
    <property type="match status" value="1"/>
</dbReference>
<gene>
    <name evidence="2" type="ORF">RM543_11275</name>
</gene>
<sequence>MSNTDDAAIAAELRRLARERGADKTFCPSEVARAMASDWRPLMEDVRRVAGDLAARGELRATQKGVPADPVSATGPIRLARAD</sequence>
<dbReference type="Gene3D" id="1.10.10.10">
    <property type="entry name" value="Winged helix-like DNA-binding domain superfamily/Winged helix DNA-binding domain"/>
    <property type="match status" value="1"/>
</dbReference>
<comment type="caution">
    <text evidence="2">The sequence shown here is derived from an EMBL/GenBank/DDBJ whole genome shotgun (WGS) entry which is preliminary data.</text>
</comment>
<dbReference type="EMBL" id="JAVRHL010000003">
    <property type="protein sequence ID" value="MDT0683270.1"/>
    <property type="molecule type" value="Genomic_DNA"/>
</dbReference>
<feature type="region of interest" description="Disordered" evidence="1">
    <location>
        <begin position="60"/>
        <end position="83"/>
    </location>
</feature>
<organism evidence="2 3">
    <name type="scientific">Tropicimonas omnivorans</name>
    <dbReference type="NCBI Taxonomy" id="3075590"/>
    <lineage>
        <taxon>Bacteria</taxon>
        <taxon>Pseudomonadati</taxon>
        <taxon>Pseudomonadota</taxon>
        <taxon>Alphaproteobacteria</taxon>
        <taxon>Rhodobacterales</taxon>
        <taxon>Roseobacteraceae</taxon>
        <taxon>Tropicimonas</taxon>
    </lineage>
</organism>
<dbReference type="RefSeq" id="WP_311691666.1">
    <property type="nucleotide sequence ID" value="NZ_JAVRHL010000003.1"/>
</dbReference>
<protein>
    <submittedName>
        <fullName evidence="2">DUF3253 domain-containing protein</fullName>
    </submittedName>
</protein>
<accession>A0ABU3DHS4</accession>
<evidence type="ECO:0000313" key="3">
    <source>
        <dbReference type="Proteomes" id="UP001265259"/>
    </source>
</evidence>
<proteinExistence type="predicted"/>
<dbReference type="InterPro" id="IPR036390">
    <property type="entry name" value="WH_DNA-bd_sf"/>
</dbReference>
<reference evidence="2 3" key="1">
    <citation type="submission" date="2023-09" db="EMBL/GenBank/DDBJ databases">
        <authorList>
            <person name="Rey-Velasco X."/>
        </authorList>
    </citation>
    <scope>NUCLEOTIDE SEQUENCE [LARGE SCALE GENOMIC DNA]</scope>
    <source>
        <strain evidence="2 3">F158</strain>
    </source>
</reference>
<dbReference type="Proteomes" id="UP001265259">
    <property type="component" value="Unassembled WGS sequence"/>
</dbReference>
<dbReference type="Pfam" id="PF11625">
    <property type="entry name" value="DUF3253"/>
    <property type="match status" value="1"/>
</dbReference>
<dbReference type="InterPro" id="IPR036388">
    <property type="entry name" value="WH-like_DNA-bd_sf"/>
</dbReference>
<keyword evidence="3" id="KW-1185">Reference proteome</keyword>
<evidence type="ECO:0000256" key="1">
    <source>
        <dbReference type="SAM" id="MobiDB-lite"/>
    </source>
</evidence>
<dbReference type="InterPro" id="IPR021660">
    <property type="entry name" value="DUF3253"/>
</dbReference>
<name>A0ABU3DHS4_9RHOB</name>